<dbReference type="CDD" id="cd23767">
    <property type="entry name" value="IQCD"/>
    <property type="match status" value="1"/>
</dbReference>
<dbReference type="Proteomes" id="UP000694867">
    <property type="component" value="Unplaced"/>
</dbReference>
<dbReference type="Pfam" id="PF00612">
    <property type="entry name" value="IQ"/>
    <property type="match status" value="2"/>
</dbReference>
<feature type="compositionally biased region" description="Basic and acidic residues" evidence="2">
    <location>
        <begin position="1"/>
        <end position="11"/>
    </location>
</feature>
<sequence length="111" mass="12101">MASTDEQRLADELADIDLDDPELAQAASKIQKQFRGFKKASGDSKKLEGAPPPPLSDEVSQDEESSGKRGTPQGEDDELADIDLTDPDLERAAVKIQSTFKGFKTRRAPQN</sequence>
<proteinExistence type="inferred from homology"/>
<name>A0AAJ7SED9_9ACAR</name>
<dbReference type="InterPro" id="IPR000048">
    <property type="entry name" value="IQ_motif_EF-hand-BS"/>
</dbReference>
<dbReference type="PANTHER" id="PTHR15359">
    <property type="entry name" value="IG-LIKE DOMAIN-CONTAINING PROTEIN"/>
    <property type="match status" value="1"/>
</dbReference>
<evidence type="ECO:0000313" key="3">
    <source>
        <dbReference type="Proteomes" id="UP000694867"/>
    </source>
</evidence>
<dbReference type="GeneID" id="114828212"/>
<evidence type="ECO:0000256" key="2">
    <source>
        <dbReference type="SAM" id="MobiDB-lite"/>
    </source>
</evidence>
<feature type="compositionally biased region" description="Acidic residues" evidence="2">
    <location>
        <begin position="12"/>
        <end position="21"/>
    </location>
</feature>
<evidence type="ECO:0000313" key="4">
    <source>
        <dbReference type="RefSeq" id="XP_028967206.1"/>
    </source>
</evidence>
<dbReference type="PANTHER" id="PTHR15359:SF8">
    <property type="entry name" value="PROTEIN CBG01055"/>
    <property type="match status" value="1"/>
</dbReference>
<keyword evidence="3" id="KW-1185">Reference proteome</keyword>
<feature type="region of interest" description="Disordered" evidence="2">
    <location>
        <begin position="34"/>
        <end position="86"/>
    </location>
</feature>
<gene>
    <name evidence="4" type="primary">LOC114828212</name>
</gene>
<dbReference type="PROSITE" id="PS50096">
    <property type="entry name" value="IQ"/>
    <property type="match status" value="1"/>
</dbReference>
<comment type="similarity">
    <text evidence="1">Belongs to the PCP4 family.</text>
</comment>
<dbReference type="KEGG" id="goe:114828212"/>
<accession>A0AAJ7SED9</accession>
<evidence type="ECO:0000256" key="1">
    <source>
        <dbReference type="ARBA" id="ARBA00038017"/>
    </source>
</evidence>
<dbReference type="SMART" id="SM00015">
    <property type="entry name" value="IQ"/>
    <property type="match status" value="2"/>
</dbReference>
<dbReference type="AlphaFoldDB" id="A0AAJ7SED9"/>
<protein>
    <submittedName>
        <fullName evidence="4">Obscurin</fullName>
    </submittedName>
</protein>
<reference evidence="4" key="1">
    <citation type="submission" date="2025-08" db="UniProtKB">
        <authorList>
            <consortium name="RefSeq"/>
        </authorList>
    </citation>
    <scope>IDENTIFICATION</scope>
</reference>
<dbReference type="Gene3D" id="1.20.5.190">
    <property type="match status" value="1"/>
</dbReference>
<dbReference type="RefSeq" id="XP_028967206.1">
    <property type="nucleotide sequence ID" value="XM_029111373.1"/>
</dbReference>
<organism evidence="3 4">
    <name type="scientific">Galendromus occidentalis</name>
    <name type="common">western predatory mite</name>
    <dbReference type="NCBI Taxonomy" id="34638"/>
    <lineage>
        <taxon>Eukaryota</taxon>
        <taxon>Metazoa</taxon>
        <taxon>Ecdysozoa</taxon>
        <taxon>Arthropoda</taxon>
        <taxon>Chelicerata</taxon>
        <taxon>Arachnida</taxon>
        <taxon>Acari</taxon>
        <taxon>Parasitiformes</taxon>
        <taxon>Mesostigmata</taxon>
        <taxon>Gamasina</taxon>
        <taxon>Phytoseioidea</taxon>
        <taxon>Phytoseiidae</taxon>
        <taxon>Typhlodrominae</taxon>
        <taxon>Galendromus</taxon>
    </lineage>
</organism>
<dbReference type="CTD" id="3535"/>
<feature type="region of interest" description="Disordered" evidence="2">
    <location>
        <begin position="1"/>
        <end position="21"/>
    </location>
</feature>
<dbReference type="InterPro" id="IPR052142">
    <property type="entry name" value="Calmodulin_Regulator_PCP4-like"/>
</dbReference>
<feature type="compositionally biased region" description="Acidic residues" evidence="2">
    <location>
        <begin position="74"/>
        <end position="86"/>
    </location>
</feature>